<dbReference type="AlphaFoldDB" id="A0A917XN03"/>
<dbReference type="GO" id="GO:0009090">
    <property type="term" value="P:homoserine biosynthetic process"/>
    <property type="evidence" value="ECO:0007669"/>
    <property type="project" value="TreeGrafter"/>
</dbReference>
<sequence>MREMALIVQKYGGTSVATPEKVIEAARQIRAAREDGNQVVVVVSAMGGATDELLRLASAVTARPDARELDALLCTGEAASAGLVSLALNHQGVVSRSFSGPEAGIRTDHRHGRATIVEVDPRRLREELARGTVPVVAGFQGESIATGARTTLGRGGSDTTGVALAAALGADHCEIVTDVAGVYTADPRTVVGVRRHTSLLYEEMAELAVSGAKVLASDSVDYARTHGVDLKVRSNSSAVGPRTWVGDGRRAAGAAAGESWTPVGLGRPIAGVAGRSGLVRCVLRRITTDHVLRLLGELAERETEVELRRYGNLGTEDAGDIALTLPEDSVEEIRELLADTDRGIRLDEAHWTSNLARLSVVGLGIGRRPYAPLRLLEALRSAGAARTDLHVTSNRLSVLTGRGDLAAATQIVHDTFLSELVTPLVQQAGPDRAGTAWPLAAGRGQHHVALPALAAAE</sequence>
<dbReference type="Gene3D" id="3.40.1160.10">
    <property type="entry name" value="Acetylglutamate kinase-like"/>
    <property type="match status" value="1"/>
</dbReference>
<dbReference type="EC" id="2.7.2.4" evidence="6 17"/>
<evidence type="ECO:0000259" key="19">
    <source>
        <dbReference type="Pfam" id="PF00696"/>
    </source>
</evidence>
<proteinExistence type="inferred from homology"/>
<evidence type="ECO:0000256" key="9">
    <source>
        <dbReference type="ARBA" id="ARBA00022679"/>
    </source>
</evidence>
<dbReference type="GO" id="GO:0005829">
    <property type="term" value="C:cytosol"/>
    <property type="evidence" value="ECO:0007669"/>
    <property type="project" value="TreeGrafter"/>
</dbReference>
<keyword evidence="8 18" id="KW-0028">Amino-acid biosynthesis</keyword>
<dbReference type="InterPro" id="IPR036393">
    <property type="entry name" value="AceGlu_kinase-like_sf"/>
</dbReference>
<reference evidence="20" key="2">
    <citation type="submission" date="2020-09" db="EMBL/GenBank/DDBJ databases">
        <authorList>
            <person name="Sun Q."/>
            <person name="Zhou Y."/>
        </authorList>
    </citation>
    <scope>NUCLEOTIDE SEQUENCE</scope>
    <source>
        <strain evidence="20">CGMCC 4.7110</strain>
    </source>
</reference>
<name>A0A917XN03_9ACTN</name>
<comment type="caution">
    <text evidence="20">The sequence shown here is derived from an EMBL/GenBank/DDBJ whole genome shotgun (WGS) entry which is preliminary data.</text>
</comment>
<feature type="binding site" evidence="16">
    <location>
        <begin position="213"/>
        <end position="214"/>
    </location>
    <ligand>
        <name>ATP</name>
        <dbReference type="ChEBI" id="CHEBI:30616"/>
    </ligand>
</feature>
<keyword evidence="13" id="KW-0220">Diaminopimelate biosynthesis</keyword>
<gene>
    <name evidence="20" type="primary">lysC</name>
    <name evidence="20" type="ORF">GCM10011578_088360</name>
</gene>
<keyword evidence="9 17" id="KW-0808">Transferase</keyword>
<feature type="domain" description="Aspartate/glutamate/uridylate kinase" evidence="19">
    <location>
        <begin position="6"/>
        <end position="233"/>
    </location>
</feature>
<evidence type="ECO:0000256" key="4">
    <source>
        <dbReference type="ARBA" id="ARBA00005139"/>
    </source>
</evidence>
<evidence type="ECO:0000256" key="13">
    <source>
        <dbReference type="ARBA" id="ARBA00022915"/>
    </source>
</evidence>
<evidence type="ECO:0000313" key="20">
    <source>
        <dbReference type="EMBL" id="GGN40735.1"/>
    </source>
</evidence>
<evidence type="ECO:0000256" key="3">
    <source>
        <dbReference type="ARBA" id="ARBA00004986"/>
    </source>
</evidence>
<dbReference type="InterPro" id="IPR005260">
    <property type="entry name" value="Asp_kin_monofn"/>
</dbReference>
<evidence type="ECO:0000256" key="14">
    <source>
        <dbReference type="ARBA" id="ARBA00023154"/>
    </source>
</evidence>
<dbReference type="PIRSF" id="PIRSF000726">
    <property type="entry name" value="Asp_kin"/>
    <property type="match status" value="1"/>
</dbReference>
<dbReference type="PANTHER" id="PTHR21499">
    <property type="entry name" value="ASPARTATE KINASE"/>
    <property type="match status" value="1"/>
</dbReference>
<dbReference type="GO" id="GO:0019877">
    <property type="term" value="P:diaminopimelate biosynthetic process"/>
    <property type="evidence" value="ECO:0007669"/>
    <property type="project" value="UniProtKB-KW"/>
</dbReference>
<dbReference type="GO" id="GO:0005524">
    <property type="term" value="F:ATP binding"/>
    <property type="evidence" value="ECO:0007669"/>
    <property type="project" value="UniProtKB-KW"/>
</dbReference>
<evidence type="ECO:0000256" key="15">
    <source>
        <dbReference type="ARBA" id="ARBA00047872"/>
    </source>
</evidence>
<protein>
    <recommendedName>
        <fullName evidence="7 17">Aspartokinase</fullName>
        <ecNumber evidence="6 17">2.7.2.4</ecNumber>
    </recommendedName>
</protein>
<feature type="binding site" evidence="16">
    <location>
        <begin position="177"/>
        <end position="178"/>
    </location>
    <ligand>
        <name>ATP</name>
        <dbReference type="ChEBI" id="CHEBI:30616"/>
    </ligand>
</feature>
<evidence type="ECO:0000256" key="8">
    <source>
        <dbReference type="ARBA" id="ARBA00022605"/>
    </source>
</evidence>
<comment type="pathway">
    <text evidence="3 18">Amino-acid biosynthesis; L-methionine biosynthesis via de novo pathway; L-homoserine from L-aspartate: step 1/3.</text>
</comment>
<dbReference type="CDD" id="cd04261">
    <property type="entry name" value="AAK_AKii-LysC-BS"/>
    <property type="match status" value="1"/>
</dbReference>
<dbReference type="SUPFAM" id="SSF53633">
    <property type="entry name" value="Carbamate kinase-like"/>
    <property type="match status" value="1"/>
</dbReference>
<comment type="pathway">
    <text evidence="2 18">Amino-acid biosynthesis; L-lysine biosynthesis via DAP pathway; (S)-tetrahydrodipicolinate from L-aspartate: step 1/4.</text>
</comment>
<accession>A0A917XN03</accession>
<dbReference type="InterPro" id="IPR018042">
    <property type="entry name" value="Aspartate_kinase_CS"/>
</dbReference>
<dbReference type="PROSITE" id="PS00324">
    <property type="entry name" value="ASPARTOKINASE"/>
    <property type="match status" value="1"/>
</dbReference>
<dbReference type="InterPro" id="IPR041740">
    <property type="entry name" value="AKii-LysC-BS"/>
</dbReference>
<feature type="binding site" evidence="16">
    <location>
        <position position="77"/>
    </location>
    <ligand>
        <name>substrate</name>
    </ligand>
</feature>
<evidence type="ECO:0000256" key="10">
    <source>
        <dbReference type="ARBA" id="ARBA00022741"/>
    </source>
</evidence>
<keyword evidence="14" id="KW-0457">Lysine biosynthesis</keyword>
<evidence type="ECO:0000256" key="5">
    <source>
        <dbReference type="ARBA" id="ARBA00010122"/>
    </source>
</evidence>
<dbReference type="GO" id="GO:0004072">
    <property type="term" value="F:aspartate kinase activity"/>
    <property type="evidence" value="ECO:0007669"/>
    <property type="project" value="UniProtKB-EC"/>
</dbReference>
<dbReference type="EMBL" id="BMML01000032">
    <property type="protein sequence ID" value="GGN40735.1"/>
    <property type="molecule type" value="Genomic_DNA"/>
</dbReference>
<dbReference type="InterPro" id="IPR001048">
    <property type="entry name" value="Asp/Glu/Uridylate_kinase"/>
</dbReference>
<dbReference type="Pfam" id="PF00696">
    <property type="entry name" value="AA_kinase"/>
    <property type="match status" value="1"/>
</dbReference>
<comment type="pathway">
    <text evidence="4 18">Amino-acid biosynthesis; L-threonine biosynthesis; L-threonine from L-aspartate: step 1/5.</text>
</comment>
<comment type="function">
    <text evidence="1">Catalyzes the phosphorylation of the beta-carboxyl group of aspartic acid with ATP to yield 4-phospho-L-aspartate, which is involved in the branched biosynthetic pathway leading to the biosynthesis of amino acids lysine, threonine, isoleucine and methionine.</text>
</comment>
<evidence type="ECO:0000256" key="12">
    <source>
        <dbReference type="ARBA" id="ARBA00022840"/>
    </source>
</evidence>
<evidence type="ECO:0000256" key="18">
    <source>
        <dbReference type="RuleBase" id="RU004249"/>
    </source>
</evidence>
<evidence type="ECO:0000256" key="1">
    <source>
        <dbReference type="ARBA" id="ARBA00002843"/>
    </source>
</evidence>
<comment type="catalytic activity">
    <reaction evidence="15 17">
        <text>L-aspartate + ATP = 4-phospho-L-aspartate + ADP</text>
        <dbReference type="Rhea" id="RHEA:23776"/>
        <dbReference type="ChEBI" id="CHEBI:29991"/>
        <dbReference type="ChEBI" id="CHEBI:30616"/>
        <dbReference type="ChEBI" id="CHEBI:57535"/>
        <dbReference type="ChEBI" id="CHEBI:456216"/>
        <dbReference type="EC" id="2.7.2.4"/>
    </reaction>
</comment>
<feature type="binding site" evidence="16">
    <location>
        <position position="188"/>
    </location>
    <ligand>
        <name>ATP</name>
        <dbReference type="ChEBI" id="CHEBI:30616"/>
    </ligand>
</feature>
<evidence type="ECO:0000256" key="16">
    <source>
        <dbReference type="PIRSR" id="PIRSR000726-1"/>
    </source>
</evidence>
<keyword evidence="10 16" id="KW-0547">Nucleotide-binding</keyword>
<evidence type="ECO:0000256" key="17">
    <source>
        <dbReference type="RuleBase" id="RU003448"/>
    </source>
</evidence>
<dbReference type="GO" id="GO:0009089">
    <property type="term" value="P:lysine biosynthetic process via diaminopimelate"/>
    <property type="evidence" value="ECO:0007669"/>
    <property type="project" value="InterPro"/>
</dbReference>
<dbReference type="Gene3D" id="3.30.70.260">
    <property type="match status" value="2"/>
</dbReference>
<feature type="binding site" evidence="16">
    <location>
        <begin position="10"/>
        <end position="13"/>
    </location>
    <ligand>
        <name>ATP</name>
        <dbReference type="ChEBI" id="CHEBI:30616"/>
    </ligand>
</feature>
<dbReference type="PANTHER" id="PTHR21499:SF3">
    <property type="entry name" value="ASPARTOKINASE"/>
    <property type="match status" value="1"/>
</dbReference>
<keyword evidence="12 16" id="KW-0067">ATP-binding</keyword>
<feature type="binding site" evidence="16">
    <location>
        <position position="183"/>
    </location>
    <ligand>
        <name>ATP</name>
        <dbReference type="ChEBI" id="CHEBI:30616"/>
    </ligand>
</feature>
<keyword evidence="11 17" id="KW-0418">Kinase</keyword>
<comment type="similarity">
    <text evidence="5 17">Belongs to the aspartokinase family.</text>
</comment>
<dbReference type="InterPro" id="IPR001341">
    <property type="entry name" value="Asp_kinase"/>
</dbReference>
<evidence type="ECO:0000256" key="7">
    <source>
        <dbReference type="ARBA" id="ARBA00016273"/>
    </source>
</evidence>
<keyword evidence="21" id="KW-1185">Reference proteome</keyword>
<evidence type="ECO:0000256" key="2">
    <source>
        <dbReference type="ARBA" id="ARBA00004766"/>
    </source>
</evidence>
<organism evidence="20 21">
    <name type="scientific">Streptomyces fuscichromogenes</name>
    <dbReference type="NCBI Taxonomy" id="1324013"/>
    <lineage>
        <taxon>Bacteria</taxon>
        <taxon>Bacillati</taxon>
        <taxon>Actinomycetota</taxon>
        <taxon>Actinomycetes</taxon>
        <taxon>Kitasatosporales</taxon>
        <taxon>Streptomycetaceae</taxon>
        <taxon>Streptomyces</taxon>
    </lineage>
</organism>
<reference evidence="20" key="1">
    <citation type="journal article" date="2014" name="Int. J. Syst. Evol. Microbiol.">
        <title>Complete genome sequence of Corynebacterium casei LMG S-19264T (=DSM 44701T), isolated from a smear-ripened cheese.</title>
        <authorList>
            <consortium name="US DOE Joint Genome Institute (JGI-PGF)"/>
            <person name="Walter F."/>
            <person name="Albersmeier A."/>
            <person name="Kalinowski J."/>
            <person name="Ruckert C."/>
        </authorList>
    </citation>
    <scope>NUCLEOTIDE SEQUENCE</scope>
    <source>
        <strain evidence="20">CGMCC 4.7110</strain>
    </source>
</reference>
<evidence type="ECO:0000256" key="11">
    <source>
        <dbReference type="ARBA" id="ARBA00022777"/>
    </source>
</evidence>
<evidence type="ECO:0000256" key="6">
    <source>
        <dbReference type="ARBA" id="ARBA00013059"/>
    </source>
</evidence>
<dbReference type="Proteomes" id="UP000653411">
    <property type="component" value="Unassembled WGS sequence"/>
</dbReference>
<evidence type="ECO:0000313" key="21">
    <source>
        <dbReference type="Proteomes" id="UP000653411"/>
    </source>
</evidence>
<feature type="binding site" evidence="16">
    <location>
        <position position="50"/>
    </location>
    <ligand>
        <name>substrate</name>
    </ligand>
</feature>
<dbReference type="NCBIfam" id="TIGR00657">
    <property type="entry name" value="asp_kinases"/>
    <property type="match status" value="1"/>
</dbReference>